<evidence type="ECO:0000313" key="5">
    <source>
        <dbReference type="EMBL" id="PUZ25577.1"/>
    </source>
</evidence>
<dbReference type="PROSITE" id="PS01124">
    <property type="entry name" value="HTH_ARAC_FAMILY_2"/>
    <property type="match status" value="1"/>
</dbReference>
<keyword evidence="2" id="KW-0238">DNA-binding</keyword>
<dbReference type="SMART" id="SM00342">
    <property type="entry name" value="HTH_ARAC"/>
    <property type="match status" value="1"/>
</dbReference>
<dbReference type="EMBL" id="QCYK01000002">
    <property type="protein sequence ID" value="PUZ25577.1"/>
    <property type="molecule type" value="Genomic_DNA"/>
</dbReference>
<dbReference type="PANTHER" id="PTHR43280:SF27">
    <property type="entry name" value="TRANSCRIPTIONAL REGULATOR MTLR"/>
    <property type="match status" value="1"/>
</dbReference>
<sequence>MQGPLAFMNGWASAPAASSPSGGCAHRRASTDFCRKFCDYLATLANRPPPKPIIPFTQQLLLTYCIMKAILKKAVPTPESSFNVHKDVGPEMLSAWHYHPEIELLLIKRSAGTCLIGDFVGPFKAGDVYLFGSNLPHTFRHESKYLFRPEDKIGESVVVLFPPDLMARHFGNLPECKAILKLLELANQGLRMQASSRKKVTPLLEEMLHATPSRRLVLLLSALECIAGERDYETISSSGFFHTANSLDQSRVQTIFDYTFSNFHRKILIEEVAAQISMSKHSFCRFFKAKTKKTYLDFLIEVRIGHACRLLLENSDLSVAEVSYMCGYNNLSHFYHQFKEIMQKNPLEYRAQYLKKDRVLIAI</sequence>
<keyword evidence="1" id="KW-0805">Transcription regulation</keyword>
<reference evidence="5 6" key="1">
    <citation type="submission" date="2018-04" db="EMBL/GenBank/DDBJ databases">
        <title>Chitinophaga fuyangensis sp. nov., isolated from soil in a chemical factory.</title>
        <authorList>
            <person name="Chen K."/>
        </authorList>
    </citation>
    <scope>NUCLEOTIDE SEQUENCE [LARGE SCALE GENOMIC DNA]</scope>
    <source>
        <strain evidence="5 6">LY-1</strain>
    </source>
</reference>
<dbReference type="SUPFAM" id="SSF51182">
    <property type="entry name" value="RmlC-like cupins"/>
    <property type="match status" value="1"/>
</dbReference>
<dbReference type="PROSITE" id="PS00041">
    <property type="entry name" value="HTH_ARAC_FAMILY_1"/>
    <property type="match status" value="1"/>
</dbReference>
<name>A0A2T7BH20_9BACT</name>
<dbReference type="InterPro" id="IPR018062">
    <property type="entry name" value="HTH_AraC-typ_CS"/>
</dbReference>
<evidence type="ECO:0000313" key="6">
    <source>
        <dbReference type="Proteomes" id="UP000244450"/>
    </source>
</evidence>
<accession>A0A2T7BH20</accession>
<organism evidence="5 6">
    <name type="scientific">Chitinophaga parva</name>
    <dbReference type="NCBI Taxonomy" id="2169414"/>
    <lineage>
        <taxon>Bacteria</taxon>
        <taxon>Pseudomonadati</taxon>
        <taxon>Bacteroidota</taxon>
        <taxon>Chitinophagia</taxon>
        <taxon>Chitinophagales</taxon>
        <taxon>Chitinophagaceae</taxon>
        <taxon>Chitinophaga</taxon>
    </lineage>
</organism>
<protein>
    <submittedName>
        <fullName evidence="5">AraC family transcriptional regulator</fullName>
    </submittedName>
</protein>
<dbReference type="InterPro" id="IPR011051">
    <property type="entry name" value="RmlC_Cupin_sf"/>
</dbReference>
<dbReference type="PANTHER" id="PTHR43280">
    <property type="entry name" value="ARAC-FAMILY TRANSCRIPTIONAL REGULATOR"/>
    <property type="match status" value="1"/>
</dbReference>
<evidence type="ECO:0000256" key="2">
    <source>
        <dbReference type="ARBA" id="ARBA00023125"/>
    </source>
</evidence>
<keyword evidence="6" id="KW-1185">Reference proteome</keyword>
<dbReference type="InterPro" id="IPR009057">
    <property type="entry name" value="Homeodomain-like_sf"/>
</dbReference>
<dbReference type="Gene3D" id="1.10.10.60">
    <property type="entry name" value="Homeodomain-like"/>
    <property type="match status" value="2"/>
</dbReference>
<dbReference type="Gene3D" id="2.60.120.10">
    <property type="entry name" value="Jelly Rolls"/>
    <property type="match status" value="1"/>
</dbReference>
<dbReference type="OrthoDB" id="745435at2"/>
<gene>
    <name evidence="5" type="ORF">DCC81_14960</name>
</gene>
<keyword evidence="3" id="KW-0804">Transcription</keyword>
<dbReference type="AlphaFoldDB" id="A0A2T7BH20"/>
<evidence type="ECO:0000256" key="3">
    <source>
        <dbReference type="ARBA" id="ARBA00023163"/>
    </source>
</evidence>
<evidence type="ECO:0000256" key="1">
    <source>
        <dbReference type="ARBA" id="ARBA00023015"/>
    </source>
</evidence>
<proteinExistence type="predicted"/>
<dbReference type="GO" id="GO:0043565">
    <property type="term" value="F:sequence-specific DNA binding"/>
    <property type="evidence" value="ECO:0007669"/>
    <property type="project" value="InterPro"/>
</dbReference>
<dbReference type="InterPro" id="IPR014710">
    <property type="entry name" value="RmlC-like_jellyroll"/>
</dbReference>
<dbReference type="InterPro" id="IPR018060">
    <property type="entry name" value="HTH_AraC"/>
</dbReference>
<dbReference type="Proteomes" id="UP000244450">
    <property type="component" value="Unassembled WGS sequence"/>
</dbReference>
<evidence type="ECO:0000259" key="4">
    <source>
        <dbReference type="PROSITE" id="PS01124"/>
    </source>
</evidence>
<dbReference type="SUPFAM" id="SSF46689">
    <property type="entry name" value="Homeodomain-like"/>
    <property type="match status" value="2"/>
</dbReference>
<dbReference type="Pfam" id="PF12833">
    <property type="entry name" value="HTH_18"/>
    <property type="match status" value="1"/>
</dbReference>
<comment type="caution">
    <text evidence="5">The sequence shown here is derived from an EMBL/GenBank/DDBJ whole genome shotgun (WGS) entry which is preliminary data.</text>
</comment>
<dbReference type="GO" id="GO:0003700">
    <property type="term" value="F:DNA-binding transcription factor activity"/>
    <property type="evidence" value="ECO:0007669"/>
    <property type="project" value="InterPro"/>
</dbReference>
<feature type="domain" description="HTH araC/xylS-type" evidence="4">
    <location>
        <begin position="253"/>
        <end position="352"/>
    </location>
</feature>